<evidence type="ECO:0000256" key="1">
    <source>
        <dbReference type="SAM" id="MobiDB-lite"/>
    </source>
</evidence>
<dbReference type="EMBL" id="QRBI01000131">
    <property type="protein sequence ID" value="RMC02954.1"/>
    <property type="molecule type" value="Genomic_DNA"/>
</dbReference>
<sequence length="165" mass="17439">MGIGIICPLQSGQCALQAQARADCEIIASHSSSTKDLDEATKTTESHSISHNRISTFKEFCAITKAETRPFLRVGIILIPASEGKEDAAVVMDGKRANLGLTVGMGSVTSSTAGGKGEKPQKRQRTQPSVPRVPTGSPGQSPPMGIMGDIELKEMAPIYLLLLGY</sequence>
<reference evidence="2 3" key="1">
    <citation type="submission" date="2018-07" db="EMBL/GenBank/DDBJ databases">
        <title>A high quality draft genome assembly of the barn swallow (H. rustica rustica).</title>
        <authorList>
            <person name="Formenti G."/>
            <person name="Chiara M."/>
            <person name="Poveda L."/>
            <person name="Francoijs K.-J."/>
            <person name="Bonisoli-Alquati A."/>
            <person name="Canova L."/>
            <person name="Gianfranceschi L."/>
            <person name="Horner D.S."/>
            <person name="Saino N."/>
        </authorList>
    </citation>
    <scope>NUCLEOTIDE SEQUENCE [LARGE SCALE GENOMIC DNA]</scope>
    <source>
        <strain evidence="2">Chelidonia</strain>
        <tissue evidence="2">Blood</tissue>
    </source>
</reference>
<organism evidence="2 3">
    <name type="scientific">Hirundo rustica rustica</name>
    <dbReference type="NCBI Taxonomy" id="333673"/>
    <lineage>
        <taxon>Eukaryota</taxon>
        <taxon>Metazoa</taxon>
        <taxon>Chordata</taxon>
        <taxon>Craniata</taxon>
        <taxon>Vertebrata</taxon>
        <taxon>Euteleostomi</taxon>
        <taxon>Archelosauria</taxon>
        <taxon>Archosauria</taxon>
        <taxon>Dinosauria</taxon>
        <taxon>Saurischia</taxon>
        <taxon>Theropoda</taxon>
        <taxon>Coelurosauria</taxon>
        <taxon>Aves</taxon>
        <taxon>Neognathae</taxon>
        <taxon>Neoaves</taxon>
        <taxon>Telluraves</taxon>
        <taxon>Australaves</taxon>
        <taxon>Passeriformes</taxon>
        <taxon>Sylvioidea</taxon>
        <taxon>Hirundinidae</taxon>
        <taxon>Hirundo</taxon>
    </lineage>
</organism>
<comment type="caution">
    <text evidence="2">The sequence shown here is derived from an EMBL/GenBank/DDBJ whole genome shotgun (WGS) entry which is preliminary data.</text>
</comment>
<evidence type="ECO:0000313" key="3">
    <source>
        <dbReference type="Proteomes" id="UP000269221"/>
    </source>
</evidence>
<proteinExistence type="predicted"/>
<evidence type="ECO:0000313" key="2">
    <source>
        <dbReference type="EMBL" id="RMC02954.1"/>
    </source>
</evidence>
<protein>
    <submittedName>
        <fullName evidence="2">Uncharacterized protein</fullName>
    </submittedName>
</protein>
<dbReference type="Proteomes" id="UP000269221">
    <property type="component" value="Unassembled WGS sequence"/>
</dbReference>
<gene>
    <name evidence="2" type="ORF">DUI87_20147</name>
</gene>
<name>A0A3M0JUZ4_HIRRU</name>
<accession>A0A3M0JUZ4</accession>
<keyword evidence="3" id="KW-1185">Reference proteome</keyword>
<feature type="region of interest" description="Disordered" evidence="1">
    <location>
        <begin position="108"/>
        <end position="146"/>
    </location>
</feature>
<dbReference type="AlphaFoldDB" id="A0A3M0JUZ4"/>